<protein>
    <submittedName>
        <fullName evidence="1">Uncharacterized protein</fullName>
    </submittedName>
</protein>
<gene>
    <name evidence="1" type="ORF">CCMP2556_LOCUS55723</name>
</gene>
<name>A0ABP0T1X3_9DINO</name>
<reference evidence="1 2" key="1">
    <citation type="submission" date="2024-02" db="EMBL/GenBank/DDBJ databases">
        <authorList>
            <person name="Chen Y."/>
            <person name="Shah S."/>
            <person name="Dougan E. K."/>
            <person name="Thang M."/>
            <person name="Chan C."/>
        </authorList>
    </citation>
    <scope>NUCLEOTIDE SEQUENCE [LARGE SCALE GENOMIC DNA]</scope>
</reference>
<evidence type="ECO:0000313" key="2">
    <source>
        <dbReference type="Proteomes" id="UP001642484"/>
    </source>
</evidence>
<keyword evidence="2" id="KW-1185">Reference proteome</keyword>
<dbReference type="EMBL" id="CAXAMN010029088">
    <property type="protein sequence ID" value="CAK9118706.1"/>
    <property type="molecule type" value="Genomic_DNA"/>
</dbReference>
<sequence>GLGAREGLCAGLRRYDGENPETTFRQYEKHVELWEFETEVAKAKRGVKLLRQLTGVAAVAVDELEMKDIACEDGVKNVLNKLREYFLPHLEVSLPRAFETAVYGPQGHKESFAEYTKRMERAFINLAKEGVDLPDGAKGYIMFRQAALNEAQEQRLLTWAERFGEHACAPKAGQGQRAAMSRKSTIYVLQNASGGHYDLDDDGYQDGLEDEEITSTLRMETLMK</sequence>
<feature type="non-terminal residue" evidence="1">
    <location>
        <position position="1"/>
    </location>
</feature>
<evidence type="ECO:0000313" key="1">
    <source>
        <dbReference type="EMBL" id="CAK9118706.1"/>
    </source>
</evidence>
<comment type="caution">
    <text evidence="1">The sequence shown here is derived from an EMBL/GenBank/DDBJ whole genome shotgun (WGS) entry which is preliminary data.</text>
</comment>
<organism evidence="1 2">
    <name type="scientific">Durusdinium trenchii</name>
    <dbReference type="NCBI Taxonomy" id="1381693"/>
    <lineage>
        <taxon>Eukaryota</taxon>
        <taxon>Sar</taxon>
        <taxon>Alveolata</taxon>
        <taxon>Dinophyceae</taxon>
        <taxon>Suessiales</taxon>
        <taxon>Symbiodiniaceae</taxon>
        <taxon>Durusdinium</taxon>
    </lineage>
</organism>
<accession>A0ABP0T1X3</accession>
<proteinExistence type="predicted"/>
<dbReference type="Proteomes" id="UP001642484">
    <property type="component" value="Unassembled WGS sequence"/>
</dbReference>